<evidence type="ECO:0000313" key="3">
    <source>
        <dbReference type="EMBL" id="PHN03171.1"/>
    </source>
</evidence>
<evidence type="ECO:0000313" key="4">
    <source>
        <dbReference type="Proteomes" id="UP000223913"/>
    </source>
</evidence>
<comment type="caution">
    <text evidence="3">The sequence shown here is derived from an EMBL/GenBank/DDBJ whole genome shotgun (WGS) entry which is preliminary data.</text>
</comment>
<feature type="signal peptide" evidence="1">
    <location>
        <begin position="1"/>
        <end position="20"/>
    </location>
</feature>
<dbReference type="InterPro" id="IPR026444">
    <property type="entry name" value="Secre_tail"/>
</dbReference>
<gene>
    <name evidence="3" type="ORF">CRP01_27640</name>
</gene>
<proteinExistence type="predicted"/>
<keyword evidence="4" id="KW-1185">Reference proteome</keyword>
<name>A0A2D0N3S5_FLAN2</name>
<dbReference type="Proteomes" id="UP000223913">
    <property type="component" value="Unassembled WGS sequence"/>
</dbReference>
<evidence type="ECO:0000259" key="2">
    <source>
        <dbReference type="Pfam" id="PF18962"/>
    </source>
</evidence>
<dbReference type="OrthoDB" id="9816167at2"/>
<dbReference type="AlphaFoldDB" id="A0A2D0N3S5"/>
<keyword evidence="1" id="KW-0732">Signal</keyword>
<dbReference type="EMBL" id="PDUD01000033">
    <property type="protein sequence ID" value="PHN03171.1"/>
    <property type="molecule type" value="Genomic_DNA"/>
</dbReference>
<feature type="domain" description="Secretion system C-terminal sorting" evidence="2">
    <location>
        <begin position="39"/>
        <end position="101"/>
    </location>
</feature>
<dbReference type="NCBIfam" id="TIGR04183">
    <property type="entry name" value="Por_Secre_tail"/>
    <property type="match status" value="1"/>
</dbReference>
<protein>
    <recommendedName>
        <fullName evidence="2">Secretion system C-terminal sorting domain-containing protein</fullName>
    </recommendedName>
</protein>
<evidence type="ECO:0000256" key="1">
    <source>
        <dbReference type="SAM" id="SignalP"/>
    </source>
</evidence>
<feature type="chain" id="PRO_5013220371" description="Secretion system C-terminal sorting domain-containing protein" evidence="1">
    <location>
        <begin position="21"/>
        <end position="110"/>
    </location>
</feature>
<dbReference type="Pfam" id="PF18962">
    <property type="entry name" value="Por_Secre_tail"/>
    <property type="match status" value="1"/>
</dbReference>
<sequence>MKKALLLVFCTFCLYTVTLAQGKQSVTRPAFSNKVEIQVFPNPVLTHFSINNNTKVKDIVVFNLVGKELKRFVYSDDERYFLGDLPKGIYLVQFLDREKNILITRRISKR</sequence>
<reference evidence="3 4" key="1">
    <citation type="submission" date="2017-10" db="EMBL/GenBank/DDBJ databases">
        <title>The draft genome sequence of Lewinella nigricans NBRC 102662.</title>
        <authorList>
            <person name="Wang K."/>
        </authorList>
    </citation>
    <scope>NUCLEOTIDE SEQUENCE [LARGE SCALE GENOMIC DNA]</scope>
    <source>
        <strain evidence="3 4">NBRC 102662</strain>
    </source>
</reference>
<dbReference type="RefSeq" id="WP_099153298.1">
    <property type="nucleotide sequence ID" value="NZ_PDUD01000033.1"/>
</dbReference>
<accession>A0A2D0N3S5</accession>
<organism evidence="3 4">
    <name type="scientific">Flavilitoribacter nigricans (strain ATCC 23147 / DSM 23189 / NBRC 102662 / NCIMB 1420 / SS-2)</name>
    <name type="common">Lewinella nigricans</name>
    <dbReference type="NCBI Taxonomy" id="1122177"/>
    <lineage>
        <taxon>Bacteria</taxon>
        <taxon>Pseudomonadati</taxon>
        <taxon>Bacteroidota</taxon>
        <taxon>Saprospiria</taxon>
        <taxon>Saprospirales</taxon>
        <taxon>Lewinellaceae</taxon>
        <taxon>Flavilitoribacter</taxon>
    </lineage>
</organism>